<dbReference type="Proteomes" id="UP000469949">
    <property type="component" value="Unassembled WGS sequence"/>
</dbReference>
<reference evidence="1 2" key="1">
    <citation type="submission" date="2019-10" db="EMBL/GenBank/DDBJ databases">
        <title>Draft Genome Sequence of the Caffeine Degrading Methylotroph Methylorubrum populi PINKEL.</title>
        <authorList>
            <person name="Dawson S.C."/>
            <person name="Zhang X."/>
            <person name="Wright M.E."/>
            <person name="Sharma G."/>
            <person name="Langner J.T."/>
            <person name="Ditty J.L."/>
            <person name="Subuyuj G.A."/>
        </authorList>
    </citation>
    <scope>NUCLEOTIDE SEQUENCE [LARGE SCALE GENOMIC DNA]</scope>
    <source>
        <strain evidence="1 2">Pinkel</strain>
    </source>
</reference>
<protein>
    <submittedName>
        <fullName evidence="1">Uncharacterized protein</fullName>
    </submittedName>
</protein>
<name>A0A833N116_9HYPH</name>
<proteinExistence type="predicted"/>
<evidence type="ECO:0000313" key="1">
    <source>
        <dbReference type="EMBL" id="KAB7783930.1"/>
    </source>
</evidence>
<comment type="caution">
    <text evidence="1">The sequence shown here is derived from an EMBL/GenBank/DDBJ whole genome shotgun (WGS) entry which is preliminary data.</text>
</comment>
<dbReference type="EMBL" id="WEKV01000014">
    <property type="protein sequence ID" value="KAB7783930.1"/>
    <property type="molecule type" value="Genomic_DNA"/>
</dbReference>
<evidence type="ECO:0000313" key="2">
    <source>
        <dbReference type="Proteomes" id="UP000469949"/>
    </source>
</evidence>
<gene>
    <name evidence="1" type="ORF">F8B43_3853</name>
</gene>
<dbReference type="AlphaFoldDB" id="A0A833N116"/>
<accession>A0A833N116</accession>
<sequence>MDVRVSLVDFRMAGRAVEEAHRAGRGALERSAVAFGVRRAVVMAAIDRVETALGGIPFFEVRVRRAGSLTPAGDAFRQRCPKLIRSWEAMLPQGADAAHDGIRGCAEPERDVVAQAARRPATFADLVAAVGRQGRIVEKVVALMEASRTDARGDGNAPAGTKAADAMKVVLGILKEAGSVGVGSRELAAALQAAGIRSGTAETAKAVLRSAGFVRTEGRRWYAADV</sequence>
<organism evidence="1 2">
    <name type="scientific">Methylorubrum populi</name>
    <dbReference type="NCBI Taxonomy" id="223967"/>
    <lineage>
        <taxon>Bacteria</taxon>
        <taxon>Pseudomonadati</taxon>
        <taxon>Pseudomonadota</taxon>
        <taxon>Alphaproteobacteria</taxon>
        <taxon>Hyphomicrobiales</taxon>
        <taxon>Methylobacteriaceae</taxon>
        <taxon>Methylorubrum</taxon>
    </lineage>
</organism>